<evidence type="ECO:0000313" key="7">
    <source>
        <dbReference type="EMBL" id="SHG89407.1"/>
    </source>
</evidence>
<comment type="subcellular location">
    <subcellularLocation>
        <location evidence="1">Membrane</location>
        <topology evidence="1">Multi-pass membrane protein</topology>
    </subcellularLocation>
</comment>
<accession>A0A1M5NIW4</accession>
<evidence type="ECO:0000256" key="2">
    <source>
        <dbReference type="ARBA" id="ARBA00022692"/>
    </source>
</evidence>
<dbReference type="Gene3D" id="1.20.1250.20">
    <property type="entry name" value="MFS general substrate transporter like domains"/>
    <property type="match status" value="2"/>
</dbReference>
<proteinExistence type="predicted"/>
<feature type="domain" description="Major facilitator superfamily (MFS) profile" evidence="6">
    <location>
        <begin position="217"/>
        <end position="394"/>
    </location>
</feature>
<gene>
    <name evidence="7" type="ORF">SAMN05444388_10525</name>
</gene>
<dbReference type="SUPFAM" id="SSF103473">
    <property type="entry name" value="MFS general substrate transporter"/>
    <property type="match status" value="1"/>
</dbReference>
<feature type="transmembrane region" description="Helical" evidence="5">
    <location>
        <begin position="256"/>
        <end position="272"/>
    </location>
</feature>
<dbReference type="CDD" id="cd17393">
    <property type="entry name" value="MFS_MosC_like"/>
    <property type="match status" value="1"/>
</dbReference>
<feature type="transmembrane region" description="Helical" evidence="5">
    <location>
        <begin position="284"/>
        <end position="303"/>
    </location>
</feature>
<feature type="transmembrane region" description="Helical" evidence="5">
    <location>
        <begin position="309"/>
        <end position="330"/>
    </location>
</feature>
<feature type="transmembrane region" description="Helical" evidence="5">
    <location>
        <begin position="89"/>
        <end position="108"/>
    </location>
</feature>
<name>A0A1M5NIW4_FLAJO</name>
<sequence>MQSEIKDFMILPFFKKIQNTPRGYRIANTVFFFLSGFGYSSWVSRIPHIQAQLHLSEAEFGAVLFAFPIGLMLTMPFTGKLLNKYSSRYIMLLGAVMFNVALSLPGLAAFVWQLVIILLFFGASRNIFNLSINAQSLEVQKLYPKSIITRFHAVWSIAVFSGAGLGYVMVTQKIAPSHHLLGVSVFMLALTACFYPMSIHNEPVPVKKKFFSMPEKNLIKFALICFVSMACENTMYDWSGIYFENILKASPKLTSAAFVFFASAVTLGRIFGDYGVMKFGTKKILLYSGILITAGFGLCFILPYAYPTIFGYVLIGFGVSCVVPLVFSIAGRSSKLSSGSALTSISTIGYLGFLLVPPMVGFISEYLSMKWAFLIMALLGIVMIFMVNKIGENE</sequence>
<dbReference type="GO" id="GO:0022857">
    <property type="term" value="F:transmembrane transporter activity"/>
    <property type="evidence" value="ECO:0007669"/>
    <property type="project" value="InterPro"/>
</dbReference>
<protein>
    <submittedName>
        <fullName evidence="7">Fucose permease</fullName>
    </submittedName>
</protein>
<evidence type="ECO:0000256" key="5">
    <source>
        <dbReference type="SAM" id="Phobius"/>
    </source>
</evidence>
<dbReference type="Proteomes" id="UP000184112">
    <property type="component" value="Unassembled WGS sequence"/>
</dbReference>
<dbReference type="EMBL" id="FQWH01000005">
    <property type="protein sequence ID" value="SHG89407.1"/>
    <property type="molecule type" value="Genomic_DNA"/>
</dbReference>
<evidence type="ECO:0000256" key="3">
    <source>
        <dbReference type="ARBA" id="ARBA00022989"/>
    </source>
</evidence>
<organism evidence="7 8">
    <name type="scientific">Flavobacterium johnsoniae</name>
    <name type="common">Cytophaga johnsonae</name>
    <dbReference type="NCBI Taxonomy" id="986"/>
    <lineage>
        <taxon>Bacteria</taxon>
        <taxon>Pseudomonadati</taxon>
        <taxon>Bacteroidota</taxon>
        <taxon>Flavobacteriia</taxon>
        <taxon>Flavobacteriales</taxon>
        <taxon>Flavobacteriaceae</taxon>
        <taxon>Flavobacterium</taxon>
    </lineage>
</organism>
<reference evidence="7 8" key="1">
    <citation type="submission" date="2016-11" db="EMBL/GenBank/DDBJ databases">
        <authorList>
            <person name="Jaros S."/>
            <person name="Januszkiewicz K."/>
            <person name="Wedrychowicz H."/>
        </authorList>
    </citation>
    <scope>NUCLEOTIDE SEQUENCE [LARGE SCALE GENOMIC DNA]</scope>
    <source>
        <strain evidence="7 8">DSM 6792</strain>
    </source>
</reference>
<evidence type="ECO:0000256" key="1">
    <source>
        <dbReference type="ARBA" id="ARBA00004141"/>
    </source>
</evidence>
<dbReference type="PANTHER" id="PTHR23514:SF13">
    <property type="entry name" value="INNER MEMBRANE PROTEIN YBJJ"/>
    <property type="match status" value="1"/>
</dbReference>
<feature type="transmembrane region" description="Helical" evidence="5">
    <location>
        <begin position="153"/>
        <end position="170"/>
    </location>
</feature>
<feature type="transmembrane region" description="Helical" evidence="5">
    <location>
        <begin position="176"/>
        <end position="197"/>
    </location>
</feature>
<dbReference type="InterPro" id="IPR036259">
    <property type="entry name" value="MFS_trans_sf"/>
</dbReference>
<feature type="transmembrane region" description="Helical" evidence="5">
    <location>
        <begin position="342"/>
        <end position="363"/>
    </location>
</feature>
<dbReference type="InterPro" id="IPR051788">
    <property type="entry name" value="MFS_Transporter"/>
</dbReference>
<dbReference type="PANTHER" id="PTHR23514">
    <property type="entry name" value="BYPASS OF STOP CODON PROTEIN 6"/>
    <property type="match status" value="1"/>
</dbReference>
<keyword evidence="4 5" id="KW-0472">Membrane</keyword>
<dbReference type="GO" id="GO:0016020">
    <property type="term" value="C:membrane"/>
    <property type="evidence" value="ECO:0007669"/>
    <property type="project" value="UniProtKB-SubCell"/>
</dbReference>
<evidence type="ECO:0000256" key="4">
    <source>
        <dbReference type="ARBA" id="ARBA00023136"/>
    </source>
</evidence>
<dbReference type="InterPro" id="IPR020846">
    <property type="entry name" value="MFS_dom"/>
</dbReference>
<keyword evidence="3 5" id="KW-1133">Transmembrane helix</keyword>
<feature type="transmembrane region" description="Helical" evidence="5">
    <location>
        <begin position="369"/>
        <end position="387"/>
    </location>
</feature>
<feature type="transmembrane region" description="Helical" evidence="5">
    <location>
        <begin position="23"/>
        <end position="42"/>
    </location>
</feature>
<keyword evidence="2 5" id="KW-0812">Transmembrane</keyword>
<dbReference type="PROSITE" id="PS50850">
    <property type="entry name" value="MFS"/>
    <property type="match status" value="1"/>
</dbReference>
<feature type="transmembrane region" description="Helical" evidence="5">
    <location>
        <begin position="62"/>
        <end position="82"/>
    </location>
</feature>
<dbReference type="AlphaFoldDB" id="A0A1M5NIW4"/>
<evidence type="ECO:0000313" key="8">
    <source>
        <dbReference type="Proteomes" id="UP000184112"/>
    </source>
</evidence>
<dbReference type="InterPro" id="IPR011701">
    <property type="entry name" value="MFS"/>
</dbReference>
<evidence type="ECO:0000259" key="6">
    <source>
        <dbReference type="PROSITE" id="PS50850"/>
    </source>
</evidence>
<dbReference type="Pfam" id="PF07690">
    <property type="entry name" value="MFS_1"/>
    <property type="match status" value="1"/>
</dbReference>